<sequence>EGIEVPLPLCGGQGQVMRTRENDGLPGMACAVLFVLYEKPLLSVCLFVGPPLSSPPAAC</sequence>
<comment type="caution">
    <text evidence="1">The sequence shown here is derived from an EMBL/GenBank/DDBJ whole genome shotgun (WGS) entry which is preliminary data.</text>
</comment>
<dbReference type="Proteomes" id="UP001434883">
    <property type="component" value="Unassembled WGS sequence"/>
</dbReference>
<accession>A0ABV0QFD9</accession>
<dbReference type="EMBL" id="JAHRIN010009359">
    <property type="protein sequence ID" value="MEQ2194537.1"/>
    <property type="molecule type" value="Genomic_DNA"/>
</dbReference>
<feature type="non-terminal residue" evidence="1">
    <location>
        <position position="1"/>
    </location>
</feature>
<organism evidence="1 2">
    <name type="scientific">Xenoophorus captivus</name>
    <dbReference type="NCBI Taxonomy" id="1517983"/>
    <lineage>
        <taxon>Eukaryota</taxon>
        <taxon>Metazoa</taxon>
        <taxon>Chordata</taxon>
        <taxon>Craniata</taxon>
        <taxon>Vertebrata</taxon>
        <taxon>Euteleostomi</taxon>
        <taxon>Actinopterygii</taxon>
        <taxon>Neopterygii</taxon>
        <taxon>Teleostei</taxon>
        <taxon>Neoteleostei</taxon>
        <taxon>Acanthomorphata</taxon>
        <taxon>Ovalentaria</taxon>
        <taxon>Atherinomorphae</taxon>
        <taxon>Cyprinodontiformes</taxon>
        <taxon>Goodeidae</taxon>
        <taxon>Xenoophorus</taxon>
    </lineage>
</organism>
<name>A0ABV0QFD9_9TELE</name>
<keyword evidence="2" id="KW-1185">Reference proteome</keyword>
<reference evidence="1 2" key="1">
    <citation type="submission" date="2021-06" db="EMBL/GenBank/DDBJ databases">
        <authorList>
            <person name="Palmer J.M."/>
        </authorList>
    </citation>
    <scope>NUCLEOTIDE SEQUENCE [LARGE SCALE GENOMIC DNA]</scope>
    <source>
        <strain evidence="1 2">XC_2019</strain>
        <tissue evidence="1">Muscle</tissue>
    </source>
</reference>
<protein>
    <submittedName>
        <fullName evidence="1">Uncharacterized protein</fullName>
    </submittedName>
</protein>
<evidence type="ECO:0000313" key="1">
    <source>
        <dbReference type="EMBL" id="MEQ2194537.1"/>
    </source>
</evidence>
<gene>
    <name evidence="1" type="ORF">XENOCAPTIV_030595</name>
</gene>
<proteinExistence type="predicted"/>
<evidence type="ECO:0000313" key="2">
    <source>
        <dbReference type="Proteomes" id="UP001434883"/>
    </source>
</evidence>